<reference evidence="1 2" key="1">
    <citation type="submission" date="2013-07" db="EMBL/GenBank/DDBJ databases">
        <authorList>
            <consortium name="DOE Joint Genome Institute"/>
            <person name="Eisen J."/>
            <person name="Huntemann M."/>
            <person name="Han J."/>
            <person name="Chen A."/>
            <person name="Kyrpides N."/>
            <person name="Mavromatis K."/>
            <person name="Markowitz V."/>
            <person name="Palaniappan K."/>
            <person name="Ivanova N."/>
            <person name="Schaumberg A."/>
            <person name="Pati A."/>
            <person name="Liolios K."/>
            <person name="Nordberg H.P."/>
            <person name="Cantor M.N."/>
            <person name="Hua S.X."/>
            <person name="Woyke T."/>
        </authorList>
    </citation>
    <scope>NUCLEOTIDE SEQUENCE [LARGE SCALE GENOMIC DNA]</scope>
    <source>
        <strain evidence="1 2">DSM 44712</strain>
    </source>
</reference>
<sequence>MTVLVLGARGTTGSRLARQLTDRHVDVRRAGRSAGTDVYFDWSEPDTFAPSLHGVGAVYLLAPVGVVDPEPVILPFLGAAEKAGVERVALLGSSAIPMGSPGLGTVGTRLRDFVPGWAVLRPTWFASNFTGDHLHARTIRSHGEIVSATGDGRVPFIDPDDIAAVARRVLVGPAAPQRDLILTGPEPLSFDDVAAQLTRPDRAVRHRRVTEAEMSRRLREDGIPPAFADLLAGMDTAIARGAEDRTTGTVEEITGRPPRSFARFSIDS</sequence>
<dbReference type="EMBL" id="JFBT01000001">
    <property type="protein sequence ID" value="EXG82187.1"/>
    <property type="molecule type" value="Genomic_DNA"/>
</dbReference>
<accession>A0A010ZYA3</accession>
<dbReference type="AlphaFoldDB" id="A0A010ZYA3"/>
<dbReference type="PANTHER" id="PTHR43162">
    <property type="match status" value="1"/>
</dbReference>
<gene>
    <name evidence="1" type="ORF">CryarDRAFT_3336</name>
</gene>
<dbReference type="SUPFAM" id="SSF51735">
    <property type="entry name" value="NAD(P)-binding Rossmann-fold domains"/>
    <property type="match status" value="1"/>
</dbReference>
<comment type="caution">
    <text evidence="1">The sequence shown here is derived from an EMBL/GenBank/DDBJ whole genome shotgun (WGS) entry which is preliminary data.</text>
</comment>
<dbReference type="RefSeq" id="WP_035851814.1">
    <property type="nucleotide sequence ID" value="NZ_KK073874.1"/>
</dbReference>
<dbReference type="PANTHER" id="PTHR43162:SF1">
    <property type="entry name" value="PRESTALK A DIFFERENTIATION PROTEIN A"/>
    <property type="match status" value="1"/>
</dbReference>
<dbReference type="Gene3D" id="3.40.50.720">
    <property type="entry name" value="NAD(P)-binding Rossmann-like Domain"/>
    <property type="match status" value="1"/>
</dbReference>
<dbReference type="OrthoDB" id="3510772at2"/>
<evidence type="ECO:0000313" key="1">
    <source>
        <dbReference type="EMBL" id="EXG82187.1"/>
    </source>
</evidence>
<organism evidence="1 2">
    <name type="scientific">Cryptosporangium arvum DSM 44712</name>
    <dbReference type="NCBI Taxonomy" id="927661"/>
    <lineage>
        <taxon>Bacteria</taxon>
        <taxon>Bacillati</taxon>
        <taxon>Actinomycetota</taxon>
        <taxon>Actinomycetes</taxon>
        <taxon>Cryptosporangiales</taxon>
        <taxon>Cryptosporangiaceae</taxon>
        <taxon>Cryptosporangium</taxon>
    </lineage>
</organism>
<dbReference type="Gene3D" id="3.90.25.10">
    <property type="entry name" value="UDP-galactose 4-epimerase, domain 1"/>
    <property type="match status" value="1"/>
</dbReference>
<keyword evidence="2" id="KW-1185">Reference proteome</keyword>
<dbReference type="InterPro" id="IPR051604">
    <property type="entry name" value="Ergot_Alk_Oxidoreductase"/>
</dbReference>
<protein>
    <submittedName>
        <fullName evidence="1">Putative nucleoside-diphosphate sugar epimerase</fullName>
    </submittedName>
</protein>
<dbReference type="Proteomes" id="UP000021053">
    <property type="component" value="Unassembled WGS sequence"/>
</dbReference>
<dbReference type="PATRIC" id="fig|927661.3.peg.3294"/>
<name>A0A010ZYA3_9ACTN</name>
<dbReference type="InterPro" id="IPR036291">
    <property type="entry name" value="NAD(P)-bd_dom_sf"/>
</dbReference>
<evidence type="ECO:0000313" key="2">
    <source>
        <dbReference type="Proteomes" id="UP000021053"/>
    </source>
</evidence>
<dbReference type="HOGENOM" id="CLU_007383_10_6_11"/>
<proteinExistence type="predicted"/>